<dbReference type="PANTHER" id="PTHR30381:SF0">
    <property type="entry name" value="FLAGELLAR P-RING PROTEIN"/>
    <property type="match status" value="1"/>
</dbReference>
<keyword evidence="6" id="KW-0282">Flagellum</keyword>
<evidence type="ECO:0000256" key="4">
    <source>
        <dbReference type="ARBA" id="ARBA00023143"/>
    </source>
</evidence>
<feature type="signal peptide" evidence="5">
    <location>
        <begin position="1"/>
        <end position="23"/>
    </location>
</feature>
<dbReference type="GO" id="GO:0005198">
    <property type="term" value="F:structural molecule activity"/>
    <property type="evidence" value="ECO:0007669"/>
    <property type="project" value="InterPro"/>
</dbReference>
<protein>
    <submittedName>
        <fullName evidence="6">Flagellar P-ring protein</fullName>
    </submittedName>
</protein>
<evidence type="ECO:0000256" key="1">
    <source>
        <dbReference type="ARBA" id="ARBA00002591"/>
    </source>
</evidence>
<accession>A0A518I7B1</accession>
<comment type="function">
    <text evidence="1">Assembles around the rod to form the L-ring and probably protects the motor/basal body from shearing forces during rotation.</text>
</comment>
<evidence type="ECO:0000256" key="2">
    <source>
        <dbReference type="ARBA" id="ARBA00004117"/>
    </source>
</evidence>
<dbReference type="PANTHER" id="PTHR30381">
    <property type="entry name" value="FLAGELLAR P-RING PERIPLASMIC PROTEIN FLGI"/>
    <property type="match status" value="1"/>
</dbReference>
<dbReference type="RefSeq" id="WP_145306371.1">
    <property type="nucleotide sequence ID" value="NZ_CP037452.1"/>
</dbReference>
<keyword evidence="7" id="KW-1185">Reference proteome</keyword>
<reference evidence="6 7" key="1">
    <citation type="submission" date="2019-03" db="EMBL/GenBank/DDBJ databases">
        <title>Deep-cultivation of Planctomycetes and their phenomic and genomic characterization uncovers novel biology.</title>
        <authorList>
            <person name="Wiegand S."/>
            <person name="Jogler M."/>
            <person name="Boedeker C."/>
            <person name="Pinto D."/>
            <person name="Vollmers J."/>
            <person name="Rivas-Marin E."/>
            <person name="Kohn T."/>
            <person name="Peeters S.H."/>
            <person name="Heuer A."/>
            <person name="Rast P."/>
            <person name="Oberbeckmann S."/>
            <person name="Bunk B."/>
            <person name="Jeske O."/>
            <person name="Meyerdierks A."/>
            <person name="Storesund J.E."/>
            <person name="Kallscheuer N."/>
            <person name="Luecker S."/>
            <person name="Lage O.M."/>
            <person name="Pohl T."/>
            <person name="Merkel B.J."/>
            <person name="Hornburger P."/>
            <person name="Mueller R.-W."/>
            <person name="Bruemmer F."/>
            <person name="Labrenz M."/>
            <person name="Spormann A.M."/>
            <person name="Op den Camp H."/>
            <person name="Overmann J."/>
            <person name="Amann R."/>
            <person name="Jetten M.S.M."/>
            <person name="Mascher T."/>
            <person name="Medema M.H."/>
            <person name="Devos D.P."/>
            <person name="Kaster A.-K."/>
            <person name="Ovreas L."/>
            <person name="Rohde M."/>
            <person name="Galperin M.Y."/>
            <person name="Jogler C."/>
        </authorList>
    </citation>
    <scope>NUCLEOTIDE SEQUENCE [LARGE SCALE GENOMIC DNA]</scope>
    <source>
        <strain evidence="6 7">Enr17</strain>
    </source>
</reference>
<dbReference type="AlphaFoldDB" id="A0A518I7B1"/>
<dbReference type="KEGG" id="gfm:Enr17x_09910"/>
<dbReference type="InterPro" id="IPR001782">
    <property type="entry name" value="Flag_FlgI"/>
</dbReference>
<name>A0A518I7B1_9PLAN</name>
<dbReference type="PRINTS" id="PR01010">
    <property type="entry name" value="FLGPRINGFLGI"/>
</dbReference>
<proteinExistence type="predicted"/>
<dbReference type="GO" id="GO:0071973">
    <property type="term" value="P:bacterial-type flagellum-dependent cell motility"/>
    <property type="evidence" value="ECO:0007669"/>
    <property type="project" value="InterPro"/>
</dbReference>
<dbReference type="Proteomes" id="UP000318313">
    <property type="component" value="Chromosome"/>
</dbReference>
<evidence type="ECO:0000256" key="3">
    <source>
        <dbReference type="ARBA" id="ARBA00022729"/>
    </source>
</evidence>
<dbReference type="Pfam" id="PF02119">
    <property type="entry name" value="FlgI"/>
    <property type="match status" value="1"/>
</dbReference>
<evidence type="ECO:0000256" key="5">
    <source>
        <dbReference type="SAM" id="SignalP"/>
    </source>
</evidence>
<keyword evidence="3 5" id="KW-0732">Signal</keyword>
<dbReference type="GO" id="GO:0009428">
    <property type="term" value="C:bacterial-type flagellum basal body, distal rod, P ring"/>
    <property type="evidence" value="ECO:0007669"/>
    <property type="project" value="InterPro"/>
</dbReference>
<organism evidence="6 7">
    <name type="scientific">Gimesia fumaroli</name>
    <dbReference type="NCBI Taxonomy" id="2527976"/>
    <lineage>
        <taxon>Bacteria</taxon>
        <taxon>Pseudomonadati</taxon>
        <taxon>Planctomycetota</taxon>
        <taxon>Planctomycetia</taxon>
        <taxon>Planctomycetales</taxon>
        <taxon>Planctomycetaceae</taxon>
        <taxon>Gimesia</taxon>
    </lineage>
</organism>
<gene>
    <name evidence="6" type="primary">flgI_2</name>
    <name evidence="6" type="ORF">Enr17x_09910</name>
</gene>
<keyword evidence="6" id="KW-0969">Cilium</keyword>
<evidence type="ECO:0000313" key="6">
    <source>
        <dbReference type="EMBL" id="QDV48976.1"/>
    </source>
</evidence>
<sequence length="360" mass="38700" precursor="true">MKIRPFQSVVMLILSVCFLQSTATELRARTRIENICTVYGMKEIKLTGMGLVVGLDGTGDGGKNLPTIRSLAAALKHLNNPVVDLKDLAAANNVALVMIEATIPSSGIRKGQKLDCFVSSMLGAKSLRGGRLLVAPVATPEIGNGIGAGLCSGAVILEDETSLATGKIINGLVMERDFDLPFIDRRTRSITLLVDRHHAGFHTASEVARVINSEFSFEAGNQALAIAQGPGRVFIRIPKQYMESPVEFVAAVMEVGIDRPHQQARVVVNPKSQTVVVTGEVEISPVVISHKNLTVGVGNVEGGLPGGFVPVVDQQGQQSTQRLQQLVEALNQLRVPTEDVISIIRELHRSGKLHAEYDEH</sequence>
<keyword evidence="6" id="KW-0966">Cell projection</keyword>
<dbReference type="OrthoDB" id="9786431at2"/>
<evidence type="ECO:0000313" key="7">
    <source>
        <dbReference type="Proteomes" id="UP000318313"/>
    </source>
</evidence>
<comment type="subcellular location">
    <subcellularLocation>
        <location evidence="2">Bacterial flagellum basal body</location>
    </subcellularLocation>
</comment>
<dbReference type="EMBL" id="CP037452">
    <property type="protein sequence ID" value="QDV48976.1"/>
    <property type="molecule type" value="Genomic_DNA"/>
</dbReference>
<keyword evidence="4" id="KW-0975">Bacterial flagellum</keyword>
<dbReference type="GO" id="GO:0030288">
    <property type="term" value="C:outer membrane-bounded periplasmic space"/>
    <property type="evidence" value="ECO:0007669"/>
    <property type="project" value="InterPro"/>
</dbReference>
<feature type="chain" id="PRO_5021798769" evidence="5">
    <location>
        <begin position="24"/>
        <end position="360"/>
    </location>
</feature>